<evidence type="ECO:0008006" key="4">
    <source>
        <dbReference type="Google" id="ProtNLM"/>
    </source>
</evidence>
<dbReference type="Proteomes" id="UP001151760">
    <property type="component" value="Unassembled WGS sequence"/>
</dbReference>
<dbReference type="PANTHER" id="PTHR47592">
    <property type="entry name" value="PBF68 PROTEIN"/>
    <property type="match status" value="1"/>
</dbReference>
<proteinExistence type="predicted"/>
<keyword evidence="1" id="KW-0732">Signal</keyword>
<name>A0ABQ5DMZ8_9ASTR</name>
<evidence type="ECO:0000313" key="2">
    <source>
        <dbReference type="EMBL" id="GJT39993.1"/>
    </source>
</evidence>
<dbReference type="EMBL" id="BQNB010015434">
    <property type="protein sequence ID" value="GJT39993.1"/>
    <property type="molecule type" value="Genomic_DNA"/>
</dbReference>
<feature type="chain" id="PRO_5047204387" description="Zinc finger, CCHC-type" evidence="1">
    <location>
        <begin position="26"/>
        <end position="242"/>
    </location>
</feature>
<accession>A0ABQ5DMZ8</accession>
<evidence type="ECO:0000256" key="1">
    <source>
        <dbReference type="SAM" id="SignalP"/>
    </source>
</evidence>
<organism evidence="2 3">
    <name type="scientific">Tanacetum coccineum</name>
    <dbReference type="NCBI Taxonomy" id="301880"/>
    <lineage>
        <taxon>Eukaryota</taxon>
        <taxon>Viridiplantae</taxon>
        <taxon>Streptophyta</taxon>
        <taxon>Embryophyta</taxon>
        <taxon>Tracheophyta</taxon>
        <taxon>Spermatophyta</taxon>
        <taxon>Magnoliopsida</taxon>
        <taxon>eudicotyledons</taxon>
        <taxon>Gunneridae</taxon>
        <taxon>Pentapetalae</taxon>
        <taxon>asterids</taxon>
        <taxon>campanulids</taxon>
        <taxon>Asterales</taxon>
        <taxon>Asteraceae</taxon>
        <taxon>Asteroideae</taxon>
        <taxon>Anthemideae</taxon>
        <taxon>Anthemidinae</taxon>
        <taxon>Tanacetum</taxon>
    </lineage>
</organism>
<keyword evidence="3" id="KW-1185">Reference proteome</keyword>
<sequence>MTASSASSDIIWLCFFWEFHCCSDGEVDNKGIARLISHLERLHLLTDERKCVLRKAISREAISMDHGLYMTVKETLKFQALAKENAISFSHIESCISDQAATHEEFEDENPGASRERSEVWKMDDFIYRGTNPQCYVFSDKLLTYHQNYSTTKELWNALEERYFTEDATSKKFIVSKFNSYKMVDSRPIMDQMYELEHIFSMFTQNNINMDESIQVASIIDKLPSTWKDVKKILKHRNCMLV</sequence>
<reference evidence="2" key="1">
    <citation type="journal article" date="2022" name="Int. J. Mol. Sci.">
        <title>Draft Genome of Tanacetum Coccineum: Genomic Comparison of Closely Related Tanacetum-Family Plants.</title>
        <authorList>
            <person name="Yamashiro T."/>
            <person name="Shiraishi A."/>
            <person name="Nakayama K."/>
            <person name="Satake H."/>
        </authorList>
    </citation>
    <scope>NUCLEOTIDE SEQUENCE</scope>
</reference>
<evidence type="ECO:0000313" key="3">
    <source>
        <dbReference type="Proteomes" id="UP001151760"/>
    </source>
</evidence>
<dbReference type="PANTHER" id="PTHR47592:SF29">
    <property type="entry name" value="ZINC FINGER, CCHC-TYPE"/>
    <property type="match status" value="1"/>
</dbReference>
<feature type="signal peptide" evidence="1">
    <location>
        <begin position="1"/>
        <end position="25"/>
    </location>
</feature>
<reference evidence="2" key="2">
    <citation type="submission" date="2022-01" db="EMBL/GenBank/DDBJ databases">
        <authorList>
            <person name="Yamashiro T."/>
            <person name="Shiraishi A."/>
            <person name="Satake H."/>
            <person name="Nakayama K."/>
        </authorList>
    </citation>
    <scope>NUCLEOTIDE SEQUENCE</scope>
</reference>
<dbReference type="Pfam" id="PF14223">
    <property type="entry name" value="Retrotran_gag_2"/>
    <property type="match status" value="1"/>
</dbReference>
<protein>
    <recommendedName>
        <fullName evidence="4">Zinc finger, CCHC-type</fullName>
    </recommendedName>
</protein>
<gene>
    <name evidence="2" type="ORF">Tco_0939858</name>
</gene>
<comment type="caution">
    <text evidence="2">The sequence shown here is derived from an EMBL/GenBank/DDBJ whole genome shotgun (WGS) entry which is preliminary data.</text>
</comment>